<organism evidence="3 4">
    <name type="scientific">Dorea longicatena</name>
    <dbReference type="NCBI Taxonomy" id="88431"/>
    <lineage>
        <taxon>Bacteria</taxon>
        <taxon>Bacillati</taxon>
        <taxon>Bacillota</taxon>
        <taxon>Clostridia</taxon>
        <taxon>Lachnospirales</taxon>
        <taxon>Lachnospiraceae</taxon>
        <taxon>Dorea</taxon>
    </lineage>
</organism>
<dbReference type="RefSeq" id="WP_055282586.1">
    <property type="nucleotide sequence ID" value="NZ_CZAY01000007.1"/>
</dbReference>
<dbReference type="Proteomes" id="UP000095485">
    <property type="component" value="Unassembled WGS sequence"/>
</dbReference>
<proteinExistence type="predicted"/>
<dbReference type="Gene3D" id="3.40.50.2000">
    <property type="entry name" value="Glycogen Phosphorylase B"/>
    <property type="match status" value="2"/>
</dbReference>
<dbReference type="PANTHER" id="PTHR12526">
    <property type="entry name" value="GLYCOSYLTRANSFERASE"/>
    <property type="match status" value="1"/>
</dbReference>
<feature type="domain" description="Glycosyl transferase family 1" evidence="1">
    <location>
        <begin position="259"/>
        <end position="368"/>
    </location>
</feature>
<evidence type="ECO:0000259" key="2">
    <source>
        <dbReference type="Pfam" id="PF13439"/>
    </source>
</evidence>
<sequence length="435" mass="50203">MKVMIIAPYIYDDNIIEFTKNKTGFGIMVQNIVSSVAELENVILLTRVITKGKNEKNFKILSHTWGQFFSNAKLKDWLIGIKAFFANGVTVKDKARHVFYEVDGGYVRKQIQKEKPDIVHIHGIGTITESYIRICEEMKVRYTVTLHGLIGLNDSVSAPAYEKQIERDFLIKAEKNNIPISVISSGMKARIEEKYLGKKANNITVITNGTKKSDENDTKFIREEGTLTQEKFQEYYSDCLKQNDLYPKLSDTYAYLQYSKKNGKKILFFVGNITKNKNQMQAVEILKNTKVFENILLVLWGREVDNGEVRKKIAEYQLHKNVILGGFNDRMDIFWKFCDVNLFLSLNDGFGLPIVEGYMHGVPCVTFEDLDATQDLYYPEAMLKVKDRSNESVTDTLKIALDKNWKYEEIIEIGNMFSIDIMSEKYVNWYKEVMA</sequence>
<dbReference type="InterPro" id="IPR001296">
    <property type="entry name" value="Glyco_trans_1"/>
</dbReference>
<gene>
    <name evidence="3" type="ORF">ERS852526_01165</name>
</gene>
<accession>A0A174N7I3</accession>
<evidence type="ECO:0000313" key="4">
    <source>
        <dbReference type="Proteomes" id="UP000095485"/>
    </source>
</evidence>
<dbReference type="EMBL" id="CZAY01000007">
    <property type="protein sequence ID" value="CUP44593.1"/>
    <property type="molecule type" value="Genomic_DNA"/>
</dbReference>
<dbReference type="Pfam" id="PF13439">
    <property type="entry name" value="Glyco_transf_4"/>
    <property type="match status" value="1"/>
</dbReference>
<dbReference type="Pfam" id="PF00534">
    <property type="entry name" value="Glycos_transf_1"/>
    <property type="match status" value="1"/>
</dbReference>
<dbReference type="InterPro" id="IPR028098">
    <property type="entry name" value="Glyco_trans_4-like_N"/>
</dbReference>
<evidence type="ECO:0000259" key="1">
    <source>
        <dbReference type="Pfam" id="PF00534"/>
    </source>
</evidence>
<evidence type="ECO:0000313" key="3">
    <source>
        <dbReference type="EMBL" id="CUP44593.1"/>
    </source>
</evidence>
<dbReference type="CDD" id="cd03801">
    <property type="entry name" value="GT4_PimA-like"/>
    <property type="match status" value="1"/>
</dbReference>
<dbReference type="OrthoDB" id="9801609at2"/>
<name>A0A174N7I3_9FIRM</name>
<dbReference type="AlphaFoldDB" id="A0A174N7I3"/>
<dbReference type="GO" id="GO:0016757">
    <property type="term" value="F:glycosyltransferase activity"/>
    <property type="evidence" value="ECO:0007669"/>
    <property type="project" value="InterPro"/>
</dbReference>
<feature type="domain" description="Glycosyltransferase subfamily 4-like N-terminal" evidence="2">
    <location>
        <begin position="106"/>
        <end position="209"/>
    </location>
</feature>
<protein>
    <submittedName>
        <fullName evidence="3">N-acetyl-alpha-D-glucosaminyl L-malate synthase BshA</fullName>
    </submittedName>
</protein>
<dbReference type="GeneID" id="96228456"/>
<dbReference type="SUPFAM" id="SSF53756">
    <property type="entry name" value="UDP-Glycosyltransferase/glycogen phosphorylase"/>
    <property type="match status" value="1"/>
</dbReference>
<reference evidence="3 4" key="1">
    <citation type="submission" date="2015-09" db="EMBL/GenBank/DDBJ databases">
        <authorList>
            <consortium name="Pathogen Informatics"/>
        </authorList>
    </citation>
    <scope>NUCLEOTIDE SEQUENCE [LARGE SCALE GENOMIC DNA]</scope>
    <source>
        <strain evidence="3 4">2789STDY5834914</strain>
    </source>
</reference>
<dbReference type="PANTHER" id="PTHR12526:SF637">
    <property type="entry name" value="GLYCOSYLTRANSFERASE EPSF-RELATED"/>
    <property type="match status" value="1"/>
</dbReference>